<evidence type="ECO:0000313" key="5">
    <source>
        <dbReference type="EMBL" id="CAB4652600.1"/>
    </source>
</evidence>
<dbReference type="InterPro" id="IPR029026">
    <property type="entry name" value="tRNA_m1G_MTases_N"/>
</dbReference>
<gene>
    <name evidence="5" type="ORF">UFOPK2171_00737</name>
    <name evidence="6" type="ORF">UFOPK2237_01054</name>
</gene>
<dbReference type="PANTHER" id="PTHR43191">
    <property type="entry name" value="RRNA METHYLTRANSFERASE 3"/>
    <property type="match status" value="1"/>
</dbReference>
<protein>
    <submittedName>
        <fullName evidence="5">Unannotated protein</fullName>
    </submittedName>
</protein>
<reference evidence="5" key="1">
    <citation type="submission" date="2020-05" db="EMBL/GenBank/DDBJ databases">
        <authorList>
            <person name="Chiriac C."/>
            <person name="Salcher M."/>
            <person name="Ghai R."/>
            <person name="Kavagutti S V."/>
        </authorList>
    </citation>
    <scope>NUCLEOTIDE SEQUENCE</scope>
</reference>
<dbReference type="InterPro" id="IPR013123">
    <property type="entry name" value="SpoU_subst-bd"/>
</dbReference>
<evidence type="ECO:0000259" key="4">
    <source>
        <dbReference type="SMART" id="SM00967"/>
    </source>
</evidence>
<dbReference type="Gene3D" id="3.40.1280.10">
    <property type="match status" value="1"/>
</dbReference>
<dbReference type="PANTHER" id="PTHR43191:SF2">
    <property type="entry name" value="RRNA METHYLTRANSFERASE 3, MITOCHONDRIAL"/>
    <property type="match status" value="1"/>
</dbReference>
<feature type="domain" description="RNA 2-O ribose methyltransferase substrate binding" evidence="4">
    <location>
        <begin position="34"/>
        <end position="107"/>
    </location>
</feature>
<dbReference type="InterPro" id="IPR051259">
    <property type="entry name" value="rRNA_Methyltransferase"/>
</dbReference>
<dbReference type="GO" id="GO:0008173">
    <property type="term" value="F:RNA methyltransferase activity"/>
    <property type="evidence" value="ECO:0007669"/>
    <property type="project" value="InterPro"/>
</dbReference>
<dbReference type="GO" id="GO:0032259">
    <property type="term" value="P:methylation"/>
    <property type="evidence" value="ECO:0007669"/>
    <property type="project" value="UniProtKB-KW"/>
</dbReference>
<dbReference type="GO" id="GO:0003723">
    <property type="term" value="F:RNA binding"/>
    <property type="evidence" value="ECO:0007669"/>
    <property type="project" value="InterPro"/>
</dbReference>
<keyword evidence="2" id="KW-0489">Methyltransferase</keyword>
<dbReference type="GO" id="GO:0005737">
    <property type="term" value="C:cytoplasm"/>
    <property type="evidence" value="ECO:0007669"/>
    <property type="project" value="UniProtKB-ARBA"/>
</dbReference>
<organism evidence="5">
    <name type="scientific">freshwater metagenome</name>
    <dbReference type="NCBI Taxonomy" id="449393"/>
    <lineage>
        <taxon>unclassified sequences</taxon>
        <taxon>metagenomes</taxon>
        <taxon>ecological metagenomes</taxon>
    </lineage>
</organism>
<evidence type="ECO:0000256" key="3">
    <source>
        <dbReference type="ARBA" id="ARBA00022679"/>
    </source>
</evidence>
<comment type="similarity">
    <text evidence="1">Belongs to the class IV-like SAM-binding methyltransferase superfamily. RNA methyltransferase TrmH family.</text>
</comment>
<dbReference type="AlphaFoldDB" id="A0A6J6KS29"/>
<dbReference type="EMBL" id="CAEZWD010000093">
    <property type="protein sequence ID" value="CAB4652600.1"/>
    <property type="molecule type" value="Genomic_DNA"/>
</dbReference>
<dbReference type="InterPro" id="IPR001537">
    <property type="entry name" value="SpoU_MeTrfase"/>
</dbReference>
<dbReference type="Pfam" id="PF22435">
    <property type="entry name" value="MRM3-like_sub_bind"/>
    <property type="match status" value="1"/>
</dbReference>
<evidence type="ECO:0000313" key="6">
    <source>
        <dbReference type="EMBL" id="CAB4660506.1"/>
    </source>
</evidence>
<dbReference type="SMART" id="SM00967">
    <property type="entry name" value="SpoU_sub_bind"/>
    <property type="match status" value="1"/>
</dbReference>
<keyword evidence="3" id="KW-0808">Transferase</keyword>
<evidence type="ECO:0000256" key="1">
    <source>
        <dbReference type="ARBA" id="ARBA00007228"/>
    </source>
</evidence>
<proteinExistence type="inferred from homology"/>
<dbReference type="EMBL" id="CAEZWI010000166">
    <property type="protein sequence ID" value="CAB4660506.1"/>
    <property type="molecule type" value="Genomic_DNA"/>
</dbReference>
<sequence>MQSSEVLTNVRAPKVARARRLLKRGFRESDGLFLAEGPQACREAATAGKVKELFLTQEAFDRYAEIVSAIEESGAEITVCTEAVIEQFSSTVSPQGMTAVVQMWDQNPSELFKPGTKLVVALTAVRDPGNAGSVIRVADAAGANGVVMSSDSVDLFNPKVVRASVGSIFHLPISVGQELAETISAARASGMQVLAADANGVSLYGGVDLAKPTLWVFGNEAWGIPAEVLELVDQVVSIPIYGQAESLNLATASAVCLYASAQAQNA</sequence>
<dbReference type="GO" id="GO:0006396">
    <property type="term" value="P:RNA processing"/>
    <property type="evidence" value="ECO:0007669"/>
    <property type="project" value="InterPro"/>
</dbReference>
<accession>A0A6J6KS29</accession>
<dbReference type="Gene3D" id="3.30.1330.30">
    <property type="match status" value="1"/>
</dbReference>
<dbReference type="InterPro" id="IPR053888">
    <property type="entry name" value="MRM3-like_sub_bind"/>
</dbReference>
<dbReference type="InterPro" id="IPR029028">
    <property type="entry name" value="Alpha/beta_knot_MTases"/>
</dbReference>
<dbReference type="SUPFAM" id="SSF55315">
    <property type="entry name" value="L30e-like"/>
    <property type="match status" value="1"/>
</dbReference>
<dbReference type="SUPFAM" id="SSF75217">
    <property type="entry name" value="alpha/beta knot"/>
    <property type="match status" value="1"/>
</dbReference>
<dbReference type="CDD" id="cd18095">
    <property type="entry name" value="SpoU-like_rRNA-MTase"/>
    <property type="match status" value="1"/>
</dbReference>
<evidence type="ECO:0000256" key="2">
    <source>
        <dbReference type="ARBA" id="ARBA00022603"/>
    </source>
</evidence>
<dbReference type="Pfam" id="PF00588">
    <property type="entry name" value="SpoU_methylase"/>
    <property type="match status" value="1"/>
</dbReference>
<name>A0A6J6KS29_9ZZZZ</name>
<dbReference type="InterPro" id="IPR029064">
    <property type="entry name" value="Ribosomal_eL30-like_sf"/>
</dbReference>